<accession>Q2SEN6</accession>
<dbReference type="PANTHER" id="PTHR43130:SF15">
    <property type="entry name" value="THIJ_PFPI FAMILY PROTEIN (AFU_ORTHOLOGUE AFUA_5G14240)"/>
    <property type="match status" value="1"/>
</dbReference>
<dbReference type="OrthoDB" id="9803764at2"/>
<proteinExistence type="predicted"/>
<dbReference type="Proteomes" id="UP000000238">
    <property type="component" value="Chromosome"/>
</dbReference>
<keyword evidence="3" id="KW-1185">Reference proteome</keyword>
<gene>
    <name evidence="2" type="ordered locus">HCH_04181</name>
</gene>
<dbReference type="GO" id="GO:0008233">
    <property type="term" value="F:peptidase activity"/>
    <property type="evidence" value="ECO:0007669"/>
    <property type="project" value="UniProtKB-KW"/>
</dbReference>
<dbReference type="CDD" id="cd03139">
    <property type="entry name" value="GATase1_PfpI_2"/>
    <property type="match status" value="1"/>
</dbReference>
<evidence type="ECO:0000259" key="1">
    <source>
        <dbReference type="Pfam" id="PF01965"/>
    </source>
</evidence>
<dbReference type="HOGENOM" id="CLU_000445_44_8_6"/>
<dbReference type="GO" id="GO:0006508">
    <property type="term" value="P:proteolysis"/>
    <property type="evidence" value="ECO:0007669"/>
    <property type="project" value="UniProtKB-KW"/>
</dbReference>
<dbReference type="eggNOG" id="COG4977">
    <property type="taxonomic scope" value="Bacteria"/>
</dbReference>
<name>Q2SEN6_HAHCH</name>
<dbReference type="STRING" id="349521.HCH_04181"/>
<dbReference type="InterPro" id="IPR052158">
    <property type="entry name" value="INH-QAR"/>
</dbReference>
<evidence type="ECO:0000313" key="2">
    <source>
        <dbReference type="EMBL" id="ABC30888.1"/>
    </source>
</evidence>
<dbReference type="InterPro" id="IPR029062">
    <property type="entry name" value="Class_I_gatase-like"/>
</dbReference>
<organism evidence="2 3">
    <name type="scientific">Hahella chejuensis (strain KCTC 2396)</name>
    <dbReference type="NCBI Taxonomy" id="349521"/>
    <lineage>
        <taxon>Bacteria</taxon>
        <taxon>Pseudomonadati</taxon>
        <taxon>Pseudomonadota</taxon>
        <taxon>Gammaproteobacteria</taxon>
        <taxon>Oceanospirillales</taxon>
        <taxon>Hahellaceae</taxon>
        <taxon>Hahella</taxon>
    </lineage>
</organism>
<dbReference type="AlphaFoldDB" id="Q2SEN6"/>
<dbReference type="Pfam" id="PF01965">
    <property type="entry name" value="DJ-1_PfpI"/>
    <property type="match status" value="1"/>
</dbReference>
<dbReference type="SUPFAM" id="SSF52317">
    <property type="entry name" value="Class I glutamine amidotransferase-like"/>
    <property type="match status" value="1"/>
</dbReference>
<dbReference type="InterPro" id="IPR002818">
    <property type="entry name" value="DJ-1/PfpI"/>
</dbReference>
<dbReference type="PANTHER" id="PTHR43130">
    <property type="entry name" value="ARAC-FAMILY TRANSCRIPTIONAL REGULATOR"/>
    <property type="match status" value="1"/>
</dbReference>
<reference evidence="2 3" key="1">
    <citation type="journal article" date="2005" name="Nucleic Acids Res.">
        <title>Genomic blueprint of Hahella chejuensis, a marine microbe producing an algicidal agent.</title>
        <authorList>
            <person name="Jeong H."/>
            <person name="Yim J.H."/>
            <person name="Lee C."/>
            <person name="Choi S.-H."/>
            <person name="Park Y.K."/>
            <person name="Yoon S.H."/>
            <person name="Hur C.-G."/>
            <person name="Kang H.-Y."/>
            <person name="Kim D."/>
            <person name="Lee H.H."/>
            <person name="Park K.H."/>
            <person name="Park S.-H."/>
            <person name="Park H.-S."/>
            <person name="Lee H.K."/>
            <person name="Oh T.K."/>
            <person name="Kim J.F."/>
        </authorList>
    </citation>
    <scope>NUCLEOTIDE SEQUENCE [LARGE SCALE GENOMIC DNA]</scope>
    <source>
        <strain evidence="2 3">KCTC 2396</strain>
    </source>
</reference>
<dbReference type="Gene3D" id="3.40.50.880">
    <property type="match status" value="1"/>
</dbReference>
<dbReference type="RefSeq" id="WP_011397955.1">
    <property type="nucleotide sequence ID" value="NC_007645.1"/>
</dbReference>
<keyword evidence="2" id="KW-0645">Protease</keyword>
<evidence type="ECO:0000313" key="3">
    <source>
        <dbReference type="Proteomes" id="UP000000238"/>
    </source>
</evidence>
<sequence>MREKINVAAVLFEGFELLDFYGPLEMFGLADEFFVVYQVAEKMGPVRSSAGVCGYAEYALADERRYDLILVPGGAGTRQQASNPALLEWLRRQAHSARILASVCTGAGVLAAAGLLDGYRATTNKQSFAWPMSQGLETEWVKQARWVEDRNRYTSAGISAGMDMALRLIEVLVDAETAERVANEAEYEWNRSPSHDPFAGRFGLVW</sequence>
<keyword evidence="2" id="KW-0378">Hydrolase</keyword>
<protein>
    <submittedName>
        <fullName evidence="2">Putative intracellular protease/amidase</fullName>
    </submittedName>
</protein>
<dbReference type="EMBL" id="CP000155">
    <property type="protein sequence ID" value="ABC30888.1"/>
    <property type="molecule type" value="Genomic_DNA"/>
</dbReference>
<dbReference type="KEGG" id="hch:HCH_04181"/>
<feature type="domain" description="DJ-1/PfpI" evidence="1">
    <location>
        <begin position="7"/>
        <end position="170"/>
    </location>
</feature>